<organism evidence="2 3">
    <name type="scientific">Banduia mediterranea</name>
    <dbReference type="NCBI Taxonomy" id="3075609"/>
    <lineage>
        <taxon>Bacteria</taxon>
        <taxon>Pseudomonadati</taxon>
        <taxon>Pseudomonadota</taxon>
        <taxon>Gammaproteobacteria</taxon>
        <taxon>Nevskiales</taxon>
        <taxon>Algiphilaceae</taxon>
        <taxon>Banduia</taxon>
    </lineage>
</organism>
<gene>
    <name evidence="2" type="ORF">RM530_07690</name>
</gene>
<dbReference type="Pfam" id="PF02190">
    <property type="entry name" value="LON_substr_bdg"/>
    <property type="match status" value="1"/>
</dbReference>
<dbReference type="Gene3D" id="1.10.4060.10">
    <property type="entry name" value="BPP1347 like domain"/>
    <property type="match status" value="1"/>
</dbReference>
<comment type="caution">
    <text evidence="2">The sequence shown here is derived from an EMBL/GenBank/DDBJ whole genome shotgun (WGS) entry which is preliminary data.</text>
</comment>
<evidence type="ECO:0000313" key="3">
    <source>
        <dbReference type="Proteomes" id="UP001254608"/>
    </source>
</evidence>
<name>A0ABU2WH97_9GAMM</name>
<reference evidence="2 3" key="1">
    <citation type="submission" date="2023-09" db="EMBL/GenBank/DDBJ databases">
        <authorList>
            <person name="Rey-Velasco X."/>
        </authorList>
    </citation>
    <scope>NUCLEOTIDE SEQUENCE [LARGE SCALE GENOMIC DNA]</scope>
    <source>
        <strain evidence="2 3">W345</strain>
    </source>
</reference>
<dbReference type="InterPro" id="IPR003111">
    <property type="entry name" value="Lon_prtase_N"/>
</dbReference>
<evidence type="ECO:0000313" key="2">
    <source>
        <dbReference type="EMBL" id="MDT0497246.1"/>
    </source>
</evidence>
<dbReference type="SUPFAM" id="SSF88697">
    <property type="entry name" value="PUA domain-like"/>
    <property type="match status" value="1"/>
</dbReference>
<feature type="domain" description="Lon N-terminal" evidence="1">
    <location>
        <begin position="7"/>
        <end position="194"/>
    </location>
</feature>
<proteinExistence type="predicted"/>
<dbReference type="PROSITE" id="PS51787">
    <property type="entry name" value="LON_N"/>
    <property type="match status" value="1"/>
</dbReference>
<dbReference type="RefSeq" id="WP_311364637.1">
    <property type="nucleotide sequence ID" value="NZ_JAVRIC010000008.1"/>
</dbReference>
<dbReference type="InterPro" id="IPR046336">
    <property type="entry name" value="Lon_prtase_N_sf"/>
</dbReference>
<dbReference type="PANTHER" id="PTHR46732">
    <property type="entry name" value="ATP-DEPENDENT PROTEASE LA (LON) DOMAIN PROTEIN"/>
    <property type="match status" value="1"/>
</dbReference>
<dbReference type="PANTHER" id="PTHR46732:SF8">
    <property type="entry name" value="ATP-DEPENDENT PROTEASE LA (LON) DOMAIN PROTEIN"/>
    <property type="match status" value="1"/>
</dbReference>
<accession>A0ABU2WH97</accession>
<keyword evidence="3" id="KW-1185">Reference proteome</keyword>
<dbReference type="Gene3D" id="2.30.130.40">
    <property type="entry name" value="LON domain-like"/>
    <property type="match status" value="1"/>
</dbReference>
<dbReference type="EMBL" id="JAVRIC010000008">
    <property type="protein sequence ID" value="MDT0497246.1"/>
    <property type="molecule type" value="Genomic_DNA"/>
</dbReference>
<protein>
    <submittedName>
        <fullName evidence="2">LON peptidase substrate-binding domain-containing protein</fullName>
    </submittedName>
</protein>
<dbReference type="SMART" id="SM00464">
    <property type="entry name" value="LON"/>
    <property type="match status" value="1"/>
</dbReference>
<evidence type="ECO:0000259" key="1">
    <source>
        <dbReference type="PROSITE" id="PS51787"/>
    </source>
</evidence>
<sequence length="197" mass="21904">MNQPQELPIFPLGTVLYPDGRLPLRIFEPRYVEMTRECLRTGSGFGVCLILDGREAGEPAVPHAVGCSASVVEREELSPGLFNLLARGDTRFRILERRVAADGLIHAQVEWLTTEVSVSISEEHSLAPLLLQRLINEVGVGMVPMPHRLNDAAWVTHRLAEILPLPLAAKQRILECDDSLEKLEIVLRQLRSIGDFG</sequence>
<dbReference type="Proteomes" id="UP001254608">
    <property type="component" value="Unassembled WGS sequence"/>
</dbReference>
<dbReference type="InterPro" id="IPR015947">
    <property type="entry name" value="PUA-like_sf"/>
</dbReference>